<sequence length="148" mass="16614">MAQQWTLSQADAERLIDEIKKTFEREFTMPAPGEHNREFRVKGVGGTEYTIAPYQGKRDPSKHSVSARTSRNNIQLMRLCVNGAPHTNPDGTVTSGTHLHVYREGYDARTADPVDIESPDFVEDTILLLKKFNVIEIPSFQDGIKVGI</sequence>
<evidence type="ECO:0000313" key="2">
    <source>
        <dbReference type="Proteomes" id="UP000229239"/>
    </source>
</evidence>
<dbReference type="InterPro" id="IPR053916">
    <property type="entry name" value="DUF6978"/>
</dbReference>
<dbReference type="RefSeq" id="WP_100494359.1">
    <property type="nucleotide sequence ID" value="NZ_PEBJ01000003.1"/>
</dbReference>
<evidence type="ECO:0000313" key="1">
    <source>
        <dbReference type="EMBL" id="PJM76797.1"/>
    </source>
</evidence>
<organism evidence="1 2">
    <name type="scientific">Bifidobacterium felsineum</name>
    <dbReference type="NCBI Taxonomy" id="2045440"/>
    <lineage>
        <taxon>Bacteria</taxon>
        <taxon>Bacillati</taxon>
        <taxon>Actinomycetota</taxon>
        <taxon>Actinomycetes</taxon>
        <taxon>Bifidobacteriales</taxon>
        <taxon>Bifidobacteriaceae</taxon>
        <taxon>Bifidobacterium</taxon>
    </lineage>
</organism>
<accession>A0A2M9HJ33</accession>
<gene>
    <name evidence="1" type="ORF">CSQ86_06740</name>
</gene>
<dbReference type="AlphaFoldDB" id="A0A2M9HJ33"/>
<reference evidence="2" key="1">
    <citation type="submission" date="2017-10" db="EMBL/GenBank/DDBJ databases">
        <title>Draft genome sequences of strains TRE 1, TRE 9, TRE H and TRI 7, isolated from tamarins, belonging to four potential novel Bifidobacterium species.</title>
        <authorList>
            <person name="Mattarelli P."/>
            <person name="Modesto M."/>
            <person name="Puglisi E."/>
            <person name="Morelli L."/>
            <person name="Bonetti A."/>
            <person name="Spezio C."/>
            <person name="Sandri C."/>
        </authorList>
    </citation>
    <scope>NUCLEOTIDE SEQUENCE [LARGE SCALE GENOMIC DNA]</scope>
    <source>
        <strain evidence="2">TREH</strain>
    </source>
</reference>
<dbReference type="EMBL" id="PEBJ01000003">
    <property type="protein sequence ID" value="PJM76797.1"/>
    <property type="molecule type" value="Genomic_DNA"/>
</dbReference>
<protein>
    <submittedName>
        <fullName evidence="1">Uncharacterized protein</fullName>
    </submittedName>
</protein>
<proteinExistence type="predicted"/>
<keyword evidence="2" id="KW-1185">Reference proteome</keyword>
<comment type="caution">
    <text evidence="1">The sequence shown here is derived from an EMBL/GenBank/DDBJ whole genome shotgun (WGS) entry which is preliminary data.</text>
</comment>
<dbReference type="OrthoDB" id="1550866at2"/>
<dbReference type="Pfam" id="PF22398">
    <property type="entry name" value="DUF6978"/>
    <property type="match status" value="1"/>
</dbReference>
<name>A0A2M9HJ33_9BIFI</name>
<dbReference type="Proteomes" id="UP000229239">
    <property type="component" value="Unassembled WGS sequence"/>
</dbReference>